<evidence type="ECO:0000313" key="2">
    <source>
        <dbReference type="EMBL" id="KEH28169.1"/>
    </source>
</evidence>
<dbReference type="AlphaFoldDB" id="A0A072UEG6"/>
<name>A0A072UEG6_MEDTR</name>
<reference evidence="3" key="3">
    <citation type="submission" date="2015-04" db="UniProtKB">
        <authorList>
            <consortium name="EnsemblPlants"/>
        </authorList>
    </citation>
    <scope>IDENTIFICATION</scope>
    <source>
        <strain evidence="3">cv. Jemalong A17</strain>
    </source>
</reference>
<dbReference type="EnsemblPlants" id="KEH28169">
    <property type="protein sequence ID" value="KEH28169"/>
    <property type="gene ID" value="MTR_5g071075"/>
</dbReference>
<dbReference type="EMBL" id="CM001221">
    <property type="protein sequence ID" value="KEH28169.1"/>
    <property type="molecule type" value="Genomic_DNA"/>
</dbReference>
<accession>A0A072UEG6</accession>
<proteinExistence type="predicted"/>
<reference evidence="2 4" key="1">
    <citation type="journal article" date="2011" name="Nature">
        <title>The Medicago genome provides insight into the evolution of rhizobial symbioses.</title>
        <authorList>
            <person name="Young N.D."/>
            <person name="Debelle F."/>
            <person name="Oldroyd G.E."/>
            <person name="Geurts R."/>
            <person name="Cannon S.B."/>
            <person name="Udvardi M.K."/>
            <person name="Benedito V.A."/>
            <person name="Mayer K.F."/>
            <person name="Gouzy J."/>
            <person name="Schoof H."/>
            <person name="Van de Peer Y."/>
            <person name="Proost S."/>
            <person name="Cook D.R."/>
            <person name="Meyers B.C."/>
            <person name="Spannagl M."/>
            <person name="Cheung F."/>
            <person name="De Mita S."/>
            <person name="Krishnakumar V."/>
            <person name="Gundlach H."/>
            <person name="Zhou S."/>
            <person name="Mudge J."/>
            <person name="Bharti A.K."/>
            <person name="Murray J.D."/>
            <person name="Naoumkina M.A."/>
            <person name="Rosen B."/>
            <person name="Silverstein K.A."/>
            <person name="Tang H."/>
            <person name="Rombauts S."/>
            <person name="Zhao P.X."/>
            <person name="Zhou P."/>
            <person name="Barbe V."/>
            <person name="Bardou P."/>
            <person name="Bechner M."/>
            <person name="Bellec A."/>
            <person name="Berger A."/>
            <person name="Berges H."/>
            <person name="Bidwell S."/>
            <person name="Bisseling T."/>
            <person name="Choisne N."/>
            <person name="Couloux A."/>
            <person name="Denny R."/>
            <person name="Deshpande S."/>
            <person name="Dai X."/>
            <person name="Doyle J.J."/>
            <person name="Dudez A.M."/>
            <person name="Farmer A.D."/>
            <person name="Fouteau S."/>
            <person name="Franken C."/>
            <person name="Gibelin C."/>
            <person name="Gish J."/>
            <person name="Goldstein S."/>
            <person name="Gonzalez A.J."/>
            <person name="Green P.J."/>
            <person name="Hallab A."/>
            <person name="Hartog M."/>
            <person name="Hua A."/>
            <person name="Humphray S.J."/>
            <person name="Jeong D.H."/>
            <person name="Jing Y."/>
            <person name="Jocker A."/>
            <person name="Kenton S.M."/>
            <person name="Kim D.J."/>
            <person name="Klee K."/>
            <person name="Lai H."/>
            <person name="Lang C."/>
            <person name="Lin S."/>
            <person name="Macmil S.L."/>
            <person name="Magdelenat G."/>
            <person name="Matthews L."/>
            <person name="McCorrison J."/>
            <person name="Monaghan E.L."/>
            <person name="Mun J.H."/>
            <person name="Najar F.Z."/>
            <person name="Nicholson C."/>
            <person name="Noirot C."/>
            <person name="O'Bleness M."/>
            <person name="Paule C.R."/>
            <person name="Poulain J."/>
            <person name="Prion F."/>
            <person name="Qin B."/>
            <person name="Qu C."/>
            <person name="Retzel E.F."/>
            <person name="Riddle C."/>
            <person name="Sallet E."/>
            <person name="Samain S."/>
            <person name="Samson N."/>
            <person name="Sanders I."/>
            <person name="Saurat O."/>
            <person name="Scarpelli C."/>
            <person name="Schiex T."/>
            <person name="Segurens B."/>
            <person name="Severin A.J."/>
            <person name="Sherrier D.J."/>
            <person name="Shi R."/>
            <person name="Sims S."/>
            <person name="Singer S.R."/>
            <person name="Sinharoy S."/>
            <person name="Sterck L."/>
            <person name="Viollet A."/>
            <person name="Wang B.B."/>
            <person name="Wang K."/>
            <person name="Wang M."/>
            <person name="Wang X."/>
            <person name="Warfsmann J."/>
            <person name="Weissenbach J."/>
            <person name="White D.D."/>
            <person name="White J.D."/>
            <person name="Wiley G.B."/>
            <person name="Wincker P."/>
            <person name="Xing Y."/>
            <person name="Yang L."/>
            <person name="Yao Z."/>
            <person name="Ying F."/>
            <person name="Zhai J."/>
            <person name="Zhou L."/>
            <person name="Zuber A."/>
            <person name="Denarie J."/>
            <person name="Dixon R.A."/>
            <person name="May G.D."/>
            <person name="Schwartz D.C."/>
            <person name="Rogers J."/>
            <person name="Quetier F."/>
            <person name="Town C.D."/>
            <person name="Roe B.A."/>
        </authorList>
    </citation>
    <scope>NUCLEOTIDE SEQUENCE [LARGE SCALE GENOMIC DNA]</scope>
    <source>
        <strain evidence="2">A17</strain>
        <strain evidence="3 4">cv. Jemalong A17</strain>
    </source>
</reference>
<gene>
    <name evidence="2" type="ordered locus">MTR_5g071075</name>
</gene>
<dbReference type="Proteomes" id="UP000002051">
    <property type="component" value="Chromosome 5"/>
</dbReference>
<evidence type="ECO:0000313" key="4">
    <source>
        <dbReference type="Proteomes" id="UP000002051"/>
    </source>
</evidence>
<sequence length="58" mass="7022">MKEDVQNRDRRNDDETQNTIARSGQQFQMYRPGKPETCVRPSKILAKFQETKDEEYKW</sequence>
<evidence type="ECO:0000256" key="1">
    <source>
        <dbReference type="SAM" id="MobiDB-lite"/>
    </source>
</evidence>
<feature type="region of interest" description="Disordered" evidence="1">
    <location>
        <begin position="1"/>
        <end position="25"/>
    </location>
</feature>
<evidence type="ECO:0000313" key="3">
    <source>
        <dbReference type="EnsemblPlants" id="KEH28169"/>
    </source>
</evidence>
<keyword evidence="4" id="KW-1185">Reference proteome</keyword>
<feature type="compositionally biased region" description="Basic and acidic residues" evidence="1">
    <location>
        <begin position="1"/>
        <end position="14"/>
    </location>
</feature>
<reference evidence="2 4" key="2">
    <citation type="journal article" date="2014" name="BMC Genomics">
        <title>An improved genome release (version Mt4.0) for the model legume Medicago truncatula.</title>
        <authorList>
            <person name="Tang H."/>
            <person name="Krishnakumar V."/>
            <person name="Bidwell S."/>
            <person name="Rosen B."/>
            <person name="Chan A."/>
            <person name="Zhou S."/>
            <person name="Gentzbittel L."/>
            <person name="Childs K.L."/>
            <person name="Yandell M."/>
            <person name="Gundlach H."/>
            <person name="Mayer K.F."/>
            <person name="Schwartz D.C."/>
            <person name="Town C.D."/>
        </authorList>
    </citation>
    <scope>GENOME REANNOTATION</scope>
    <source>
        <strain evidence="2">A17</strain>
        <strain evidence="3 4">cv. Jemalong A17</strain>
    </source>
</reference>
<protein>
    <submittedName>
        <fullName evidence="2 3">Uncharacterized protein</fullName>
    </submittedName>
</protein>
<dbReference type="HOGENOM" id="CLU_2982095_0_0_1"/>
<organism evidence="2 4">
    <name type="scientific">Medicago truncatula</name>
    <name type="common">Barrel medic</name>
    <name type="synonym">Medicago tribuloides</name>
    <dbReference type="NCBI Taxonomy" id="3880"/>
    <lineage>
        <taxon>Eukaryota</taxon>
        <taxon>Viridiplantae</taxon>
        <taxon>Streptophyta</taxon>
        <taxon>Embryophyta</taxon>
        <taxon>Tracheophyta</taxon>
        <taxon>Spermatophyta</taxon>
        <taxon>Magnoliopsida</taxon>
        <taxon>eudicotyledons</taxon>
        <taxon>Gunneridae</taxon>
        <taxon>Pentapetalae</taxon>
        <taxon>rosids</taxon>
        <taxon>fabids</taxon>
        <taxon>Fabales</taxon>
        <taxon>Fabaceae</taxon>
        <taxon>Papilionoideae</taxon>
        <taxon>50 kb inversion clade</taxon>
        <taxon>NPAAA clade</taxon>
        <taxon>Hologalegina</taxon>
        <taxon>IRL clade</taxon>
        <taxon>Trifolieae</taxon>
        <taxon>Medicago</taxon>
    </lineage>
</organism>